<evidence type="ECO:0000313" key="1">
    <source>
        <dbReference type="EMBL" id="BCZ47592.1"/>
    </source>
</evidence>
<dbReference type="EMBL" id="AP024849">
    <property type="protein sequence ID" value="BCZ47592.1"/>
    <property type="molecule type" value="Genomic_DNA"/>
</dbReference>
<reference evidence="2" key="1">
    <citation type="submission" date="2021-07" db="EMBL/GenBank/DDBJ databases">
        <title>Complete genome sequencing of a Clostridium isolate.</title>
        <authorList>
            <person name="Ueki A."/>
            <person name="Tonouchi A."/>
        </authorList>
    </citation>
    <scope>NUCLEOTIDE SEQUENCE [LARGE SCALE GENOMIC DNA]</scope>
    <source>
        <strain evidence="2">C5S11</strain>
    </source>
</reference>
<sequence>MDEYTQNEAYKVGRARNRSMSVRVDLLNENFNKVSSLEADIISGSITIQNAVNSDLARRKGNLVLVSKKDLNEDFYKISLKNSVQIFIIIKDNVRTLGDPNQSTKTLLNTALIEISNKGRISDTTMNSLKSIYSTVVFDSNTAKSKIQGLLNNLNATNKIEQAKYEYNMGIYVLNSPNTKISITERTITLDLCDLMENYSKFSNGLIGKLSIPINSPMTDVIQNIARNPNLMGLTKTVIESSDYVIPTALTFEQDTDIIDVLKKIISLHPIYDCYFDMNGYFIFEQIKQRLTDMAIDYIDNSCTLIVSIDYKKNFENVRNDIVVLGSISTDKTDTTKSVQAKYELRNETGNQLSIDKLGLHRKVIANDNNKTDLMCQNEAIYNMEKYSNLAENLTLQVVPMLYLVPNRVIEVNLDFEDITITGRWIIDSISVDLTSSGLQTITCHRLYNQHMTNNLDGSTFTDIRSGIVADGGVFGSTISGNTYNGGDF</sequence>
<accession>A0ABM7T8G0</accession>
<dbReference type="RefSeq" id="WP_224033919.1">
    <property type="nucleotide sequence ID" value="NZ_AP024849.1"/>
</dbReference>
<keyword evidence="2" id="KW-1185">Reference proteome</keyword>
<proteinExistence type="predicted"/>
<evidence type="ECO:0000313" key="2">
    <source>
        <dbReference type="Proteomes" id="UP000824633"/>
    </source>
</evidence>
<gene>
    <name evidence="1" type="ORF">psyc5s11_36590</name>
</gene>
<name>A0ABM7T8G0_9CLOT</name>
<dbReference type="Proteomes" id="UP000824633">
    <property type="component" value="Chromosome"/>
</dbReference>
<protein>
    <submittedName>
        <fullName evidence="1">Uncharacterized protein</fullName>
    </submittedName>
</protein>
<organism evidence="1 2">
    <name type="scientific">Clostridium gelidum</name>
    <dbReference type="NCBI Taxonomy" id="704125"/>
    <lineage>
        <taxon>Bacteria</taxon>
        <taxon>Bacillati</taxon>
        <taxon>Bacillota</taxon>
        <taxon>Clostridia</taxon>
        <taxon>Eubacteriales</taxon>
        <taxon>Clostridiaceae</taxon>
        <taxon>Clostridium</taxon>
    </lineage>
</organism>